<organism evidence="1 2">
    <name type="scientific">Dentiscutata heterogama</name>
    <dbReference type="NCBI Taxonomy" id="1316150"/>
    <lineage>
        <taxon>Eukaryota</taxon>
        <taxon>Fungi</taxon>
        <taxon>Fungi incertae sedis</taxon>
        <taxon>Mucoromycota</taxon>
        <taxon>Glomeromycotina</taxon>
        <taxon>Glomeromycetes</taxon>
        <taxon>Diversisporales</taxon>
        <taxon>Gigasporaceae</taxon>
        <taxon>Dentiscutata</taxon>
    </lineage>
</organism>
<gene>
    <name evidence="1" type="ORF">DHETER_LOCUS6271</name>
</gene>
<keyword evidence="2" id="KW-1185">Reference proteome</keyword>
<accession>A0ACA9MAJ4</accession>
<dbReference type="Proteomes" id="UP000789702">
    <property type="component" value="Unassembled WGS sequence"/>
</dbReference>
<evidence type="ECO:0000313" key="2">
    <source>
        <dbReference type="Proteomes" id="UP000789702"/>
    </source>
</evidence>
<reference evidence="1" key="1">
    <citation type="submission" date="2021-06" db="EMBL/GenBank/DDBJ databases">
        <authorList>
            <person name="Kallberg Y."/>
            <person name="Tangrot J."/>
            <person name="Rosling A."/>
        </authorList>
    </citation>
    <scope>NUCLEOTIDE SEQUENCE</scope>
    <source>
        <strain evidence="1">IL203A</strain>
    </source>
</reference>
<comment type="caution">
    <text evidence="1">The sequence shown here is derived from an EMBL/GenBank/DDBJ whole genome shotgun (WGS) entry which is preliminary data.</text>
</comment>
<dbReference type="EMBL" id="CAJVPU010007716">
    <property type="protein sequence ID" value="CAG8576088.1"/>
    <property type="molecule type" value="Genomic_DNA"/>
</dbReference>
<proteinExistence type="predicted"/>
<sequence>MTLVNVLFCFIGIYSCFLTWGILQERVSTTPYGDKETKQQKFKYFIFLNMIQSFMASITAFIYIKISKENFEIINNSLLKKFLQIALLGAIAPTFGYESLKHIDYPTLTLGKTCKLVPVMLMSIILYRRKFSFYQYIVVMLVTLGVSSFMLLQPTSEKKKAVEPSSLYGTILLSINLLIDGVVCSTQDQIFSKYKIKGQHMMFFMNLFSGILMACWLINPWNQELFNAITFCKNYPNIIKDILLFSLCGALGQCFIFFTLDNFGSLFLNTVTVTRKFFTVLLSVFIFDHKLNIGQWLSVGLVFFGIGLEVYAKQKGGKKVSEKYDKSIQEENRELEKLIEEITKRKQVNGVIDNITKDKTL</sequence>
<name>A0ACA9MAJ4_9GLOM</name>
<protein>
    <submittedName>
        <fullName evidence="1">2118_t:CDS:1</fullName>
    </submittedName>
</protein>
<evidence type="ECO:0000313" key="1">
    <source>
        <dbReference type="EMBL" id="CAG8576088.1"/>
    </source>
</evidence>